<evidence type="ECO:0000256" key="5">
    <source>
        <dbReference type="ARBA" id="ARBA00024042"/>
    </source>
</evidence>
<evidence type="ECO:0000256" key="7">
    <source>
        <dbReference type="PIRSR" id="PIRSR000138-2"/>
    </source>
</evidence>
<evidence type="ECO:0000256" key="4">
    <source>
        <dbReference type="ARBA" id="ARBA00023002"/>
    </source>
</evidence>
<dbReference type="InterPro" id="IPR000262">
    <property type="entry name" value="FMN-dep_DH"/>
</dbReference>
<proteinExistence type="inferred from homology"/>
<comment type="cofactor">
    <cofactor evidence="1">
        <name>FMN</name>
        <dbReference type="ChEBI" id="CHEBI:58210"/>
    </cofactor>
</comment>
<dbReference type="SUPFAM" id="SSF51395">
    <property type="entry name" value="FMN-linked oxidoreductases"/>
    <property type="match status" value="1"/>
</dbReference>
<evidence type="ECO:0000256" key="6">
    <source>
        <dbReference type="PIRSR" id="PIRSR000138-1"/>
    </source>
</evidence>
<dbReference type="GO" id="GO:0004459">
    <property type="term" value="F:L-lactate dehydrogenase (NAD+) activity"/>
    <property type="evidence" value="ECO:0007669"/>
    <property type="project" value="TreeGrafter"/>
</dbReference>
<evidence type="ECO:0000313" key="9">
    <source>
        <dbReference type="EMBL" id="QKV55673.1"/>
    </source>
</evidence>
<dbReference type="GO" id="GO:0010181">
    <property type="term" value="F:FMN binding"/>
    <property type="evidence" value="ECO:0007669"/>
    <property type="project" value="InterPro"/>
</dbReference>
<evidence type="ECO:0000259" key="8">
    <source>
        <dbReference type="PROSITE" id="PS51349"/>
    </source>
</evidence>
<feature type="binding site" evidence="7">
    <location>
        <begin position="287"/>
        <end position="291"/>
    </location>
    <ligand>
        <name>FMN</name>
        <dbReference type="ChEBI" id="CHEBI:58210"/>
    </ligand>
</feature>
<dbReference type="EMBL" id="CP054841">
    <property type="protein sequence ID" value="QKV55673.1"/>
    <property type="molecule type" value="Genomic_DNA"/>
</dbReference>
<dbReference type="InterPro" id="IPR013785">
    <property type="entry name" value="Aldolase_TIM"/>
</dbReference>
<evidence type="ECO:0000313" key="10">
    <source>
        <dbReference type="Proteomes" id="UP000509579"/>
    </source>
</evidence>
<protein>
    <submittedName>
        <fullName evidence="9">Alpha-hydroxy-acid oxidizing protein</fullName>
    </submittedName>
</protein>
<feature type="binding site" evidence="7">
    <location>
        <position position="260"/>
    </location>
    <ligand>
        <name>glyoxylate</name>
        <dbReference type="ChEBI" id="CHEBI:36655"/>
    </ligand>
</feature>
<dbReference type="Pfam" id="PF01070">
    <property type="entry name" value="FMN_dh"/>
    <property type="match status" value="1"/>
</dbReference>
<feature type="binding site" evidence="7">
    <location>
        <begin position="310"/>
        <end position="311"/>
    </location>
    <ligand>
        <name>FMN</name>
        <dbReference type="ChEBI" id="CHEBI:58210"/>
    </ligand>
</feature>
<keyword evidence="3 7" id="KW-0288">FMN</keyword>
<feature type="binding site" evidence="7">
    <location>
        <begin position="57"/>
        <end position="59"/>
    </location>
    <ligand>
        <name>FMN</name>
        <dbReference type="ChEBI" id="CHEBI:58210"/>
    </ligand>
</feature>
<dbReference type="InterPro" id="IPR012133">
    <property type="entry name" value="Alpha-hydoxy_acid_DH_FMN"/>
</dbReference>
<dbReference type="InterPro" id="IPR008259">
    <property type="entry name" value="FMN_hydac_DH_AS"/>
</dbReference>
<dbReference type="PROSITE" id="PS51349">
    <property type="entry name" value="FMN_HYDROXY_ACID_DH_2"/>
    <property type="match status" value="1"/>
</dbReference>
<name>A0A6N1XBC3_9BURK</name>
<keyword evidence="10" id="KW-1185">Reference proteome</keyword>
<feature type="binding site" evidence="7">
    <location>
        <position position="86"/>
    </location>
    <ligand>
        <name>FMN</name>
        <dbReference type="ChEBI" id="CHEBI:58210"/>
    </ligand>
</feature>
<feature type="binding site" evidence="7">
    <location>
        <position position="4"/>
    </location>
    <ligand>
        <name>glyoxylate</name>
        <dbReference type="ChEBI" id="CHEBI:36655"/>
    </ligand>
</feature>
<feature type="domain" description="FMN hydroxy acid dehydrogenase" evidence="8">
    <location>
        <begin position="1"/>
        <end position="361"/>
    </location>
</feature>
<dbReference type="PROSITE" id="PS00557">
    <property type="entry name" value="FMN_HYDROXY_ACID_DH_1"/>
    <property type="match status" value="1"/>
</dbReference>
<feature type="binding site" evidence="7">
    <location>
        <position position="106"/>
    </location>
    <ligand>
        <name>FMN</name>
        <dbReference type="ChEBI" id="CHEBI:58210"/>
    </ligand>
</feature>
<reference evidence="9 10" key="1">
    <citation type="submission" date="2020-06" db="EMBL/GenBank/DDBJ databases">
        <title>Acidovorax antarctica sp. nov., isolated from Corinth ice sheet soil, Antarctic Fields Peninsula.</title>
        <authorList>
            <person name="Xu Q."/>
            <person name="Peng F."/>
        </authorList>
    </citation>
    <scope>NUCLEOTIDE SEQUENCE [LARGE SCALE GENOMIC DNA]</scope>
    <source>
        <strain evidence="9 10">16-35-5</strain>
        <plasmid evidence="9 10">unnamed1</plasmid>
    </source>
</reference>
<feature type="active site" description="Proton acceptor" evidence="6">
    <location>
        <position position="257"/>
    </location>
</feature>
<gene>
    <name evidence="9" type="ORF">HUK68_21965</name>
</gene>
<feature type="binding site" evidence="7">
    <location>
        <position position="108"/>
    </location>
    <ligand>
        <name>FMN</name>
        <dbReference type="ChEBI" id="CHEBI:58210"/>
    </ligand>
</feature>
<geneLocation type="plasmid" evidence="9 10">
    <name>unnamed1</name>
</geneLocation>
<dbReference type="GO" id="GO:0009060">
    <property type="term" value="P:aerobic respiration"/>
    <property type="evidence" value="ECO:0007669"/>
    <property type="project" value="TreeGrafter"/>
</dbReference>
<comment type="similarity">
    <text evidence="5">Belongs to the FMN-dependent alpha-hydroxy acid dehydrogenase family.</text>
</comment>
<dbReference type="Proteomes" id="UP000509579">
    <property type="component" value="Plasmid unnamed1"/>
</dbReference>
<evidence type="ECO:0000256" key="3">
    <source>
        <dbReference type="ARBA" id="ARBA00022643"/>
    </source>
</evidence>
<accession>A0A6N1XBC3</accession>
<dbReference type="KEGG" id="aant:HUK68_21965"/>
<feature type="binding site" evidence="7">
    <location>
        <position position="257"/>
    </location>
    <ligand>
        <name>glyoxylate</name>
        <dbReference type="ChEBI" id="CHEBI:36655"/>
    </ligand>
</feature>
<evidence type="ECO:0000256" key="2">
    <source>
        <dbReference type="ARBA" id="ARBA00022630"/>
    </source>
</evidence>
<dbReference type="Gene3D" id="3.20.20.70">
    <property type="entry name" value="Aldolase class I"/>
    <property type="match status" value="1"/>
</dbReference>
<feature type="binding site" evidence="7">
    <location>
        <position position="134"/>
    </location>
    <ligand>
        <name>FMN</name>
        <dbReference type="ChEBI" id="CHEBI:58210"/>
    </ligand>
</feature>
<dbReference type="AlphaFoldDB" id="A0A6N1XBC3"/>
<sequence length="361" mass="39357">MYAYIANGAEDELSLRWNRAAFEDYEFIPRMLVDVSARTQHIELFGQRYASPFGIAPVGLGAMYHFDGDVALARAAHAHGIPYVLSGASLTRLEKVAAAAPGIWFQAYLPGDPREVQRLLDRAAAAGIANLVITVDIPVSVSPDRYARFGFSSPLRPSLDMLWQGVTHPRWTIGTFLRTLAQHGMPHLENWRADRGNPVLSSTLQKDVRNRDNFTWDHIRVARSHWQGRLIIKGIMCGADAVQAREAGADGIIVSNHGGRQADSVATPLSVLAEVVEAAPGLVVMMDGGIRRGADVLKALALGARCVFAGRPFNLALAAAGQPGVETAIALLRDELQRNLALLGLNHPYEIGPTRLRRRAR</sequence>
<dbReference type="PANTHER" id="PTHR10578">
    <property type="entry name" value="S -2-HYDROXY-ACID OXIDASE-RELATED"/>
    <property type="match status" value="1"/>
</dbReference>
<dbReference type="PANTHER" id="PTHR10578:SF107">
    <property type="entry name" value="2-HYDROXYACID OXIDASE 1"/>
    <property type="match status" value="1"/>
</dbReference>
<feature type="binding site" evidence="7">
    <location>
        <position position="233"/>
    </location>
    <ligand>
        <name>FMN</name>
        <dbReference type="ChEBI" id="CHEBI:58210"/>
    </ligand>
</feature>
<dbReference type="InterPro" id="IPR037396">
    <property type="entry name" value="FMN_HAD"/>
</dbReference>
<keyword evidence="9" id="KW-0614">Plasmid</keyword>
<feature type="binding site" evidence="7">
    <location>
        <position position="255"/>
    </location>
    <ligand>
        <name>FMN</name>
        <dbReference type="ChEBI" id="CHEBI:58210"/>
    </ligand>
</feature>
<evidence type="ECO:0000256" key="1">
    <source>
        <dbReference type="ARBA" id="ARBA00001917"/>
    </source>
</evidence>
<organism evidence="9 10">
    <name type="scientific">Comamonas antarctica</name>
    <dbReference type="NCBI Taxonomy" id="2743470"/>
    <lineage>
        <taxon>Bacteria</taxon>
        <taxon>Pseudomonadati</taxon>
        <taxon>Pseudomonadota</taxon>
        <taxon>Betaproteobacteria</taxon>
        <taxon>Burkholderiales</taxon>
        <taxon>Comamonadaceae</taxon>
        <taxon>Comamonas</taxon>
    </lineage>
</organism>
<keyword evidence="2 7" id="KW-0285">Flavoprotein</keyword>
<dbReference type="PIRSF" id="PIRSF000138">
    <property type="entry name" value="Al-hdrx_acd_dh"/>
    <property type="match status" value="1"/>
</dbReference>
<keyword evidence="4" id="KW-0560">Oxidoreductase</keyword>
<dbReference type="CDD" id="cd02809">
    <property type="entry name" value="alpha_hydroxyacid_oxid_FMN"/>
    <property type="match status" value="1"/>
</dbReference>
<dbReference type="GO" id="GO:0005886">
    <property type="term" value="C:plasma membrane"/>
    <property type="evidence" value="ECO:0007669"/>
    <property type="project" value="TreeGrafter"/>
</dbReference>